<evidence type="ECO:0000256" key="5">
    <source>
        <dbReference type="SAM" id="MobiDB-lite"/>
    </source>
</evidence>
<feature type="domain" description="HTH tetR-type" evidence="6">
    <location>
        <begin position="20"/>
        <end position="80"/>
    </location>
</feature>
<keyword evidence="8" id="KW-1185">Reference proteome</keyword>
<feature type="DNA-binding region" description="H-T-H motif" evidence="4">
    <location>
        <begin position="43"/>
        <end position="62"/>
    </location>
</feature>
<dbReference type="InterPro" id="IPR050109">
    <property type="entry name" value="HTH-type_TetR-like_transc_reg"/>
</dbReference>
<evidence type="ECO:0000313" key="8">
    <source>
        <dbReference type="Proteomes" id="UP000199647"/>
    </source>
</evidence>
<dbReference type="GO" id="GO:0000976">
    <property type="term" value="F:transcription cis-regulatory region binding"/>
    <property type="evidence" value="ECO:0007669"/>
    <property type="project" value="TreeGrafter"/>
</dbReference>
<dbReference type="EMBL" id="FOFG01000001">
    <property type="protein sequence ID" value="SEP72351.1"/>
    <property type="molecule type" value="Genomic_DNA"/>
</dbReference>
<proteinExistence type="predicted"/>
<dbReference type="AlphaFoldDB" id="A0A1H9A741"/>
<dbReference type="InterPro" id="IPR009057">
    <property type="entry name" value="Homeodomain-like_sf"/>
</dbReference>
<dbReference type="InterPro" id="IPR001647">
    <property type="entry name" value="HTH_TetR"/>
</dbReference>
<dbReference type="PRINTS" id="PR00455">
    <property type="entry name" value="HTHTETR"/>
</dbReference>
<dbReference type="Proteomes" id="UP000199647">
    <property type="component" value="Unassembled WGS sequence"/>
</dbReference>
<reference evidence="7 8" key="1">
    <citation type="submission" date="2016-10" db="EMBL/GenBank/DDBJ databases">
        <authorList>
            <person name="de Groot N.N."/>
        </authorList>
    </citation>
    <scope>NUCLEOTIDE SEQUENCE [LARGE SCALE GENOMIC DNA]</scope>
    <source>
        <strain evidence="7 8">A52C2</strain>
    </source>
</reference>
<dbReference type="PANTHER" id="PTHR30055">
    <property type="entry name" value="HTH-TYPE TRANSCRIPTIONAL REGULATOR RUTR"/>
    <property type="match status" value="1"/>
</dbReference>
<accession>A0A1H9A741</accession>
<name>A0A1H9A741_9HYPH</name>
<evidence type="ECO:0000313" key="7">
    <source>
        <dbReference type="EMBL" id="SEP72351.1"/>
    </source>
</evidence>
<evidence type="ECO:0000256" key="3">
    <source>
        <dbReference type="ARBA" id="ARBA00023163"/>
    </source>
</evidence>
<evidence type="ECO:0000256" key="4">
    <source>
        <dbReference type="PROSITE-ProRule" id="PRU00335"/>
    </source>
</evidence>
<evidence type="ECO:0000256" key="1">
    <source>
        <dbReference type="ARBA" id="ARBA00023015"/>
    </source>
</evidence>
<dbReference type="PANTHER" id="PTHR30055:SF234">
    <property type="entry name" value="HTH-TYPE TRANSCRIPTIONAL REGULATOR BETI"/>
    <property type="match status" value="1"/>
</dbReference>
<dbReference type="STRING" id="1855383.SAMN05216548_101342"/>
<keyword evidence="2 4" id="KW-0238">DNA-binding</keyword>
<sequence length="210" mass="23302">MPDDQPAATTRKNPTQNRAKQTMETILEATAQILSEHGSERLTTNFLARKAGFSVGTIYQYFPNREAIVLALIARQREEVGRRIRSALENDQKRTAEEKIGQIVHVLHEAFNVHRMPHRRLVQALMRVAAAQGLPSPPHIAAQAIIEVWREAGEDAAQPPNESEAFVLSRSVIEVLRQATLESSPLLGTAEFEQAILRLVLGFLREAGAG</sequence>
<gene>
    <name evidence="7" type="ORF">SAMN05216548_101342</name>
</gene>
<organism evidence="7 8">
    <name type="scientific">Faunimonas pinastri</name>
    <dbReference type="NCBI Taxonomy" id="1855383"/>
    <lineage>
        <taxon>Bacteria</taxon>
        <taxon>Pseudomonadati</taxon>
        <taxon>Pseudomonadota</taxon>
        <taxon>Alphaproteobacteria</taxon>
        <taxon>Hyphomicrobiales</taxon>
        <taxon>Afifellaceae</taxon>
        <taxon>Faunimonas</taxon>
    </lineage>
</organism>
<dbReference type="GO" id="GO:0003700">
    <property type="term" value="F:DNA-binding transcription factor activity"/>
    <property type="evidence" value="ECO:0007669"/>
    <property type="project" value="TreeGrafter"/>
</dbReference>
<feature type="region of interest" description="Disordered" evidence="5">
    <location>
        <begin position="1"/>
        <end position="20"/>
    </location>
</feature>
<keyword evidence="3" id="KW-0804">Transcription</keyword>
<dbReference type="Gene3D" id="1.10.357.10">
    <property type="entry name" value="Tetracycline Repressor, domain 2"/>
    <property type="match status" value="1"/>
</dbReference>
<dbReference type="OrthoDB" id="9816320at2"/>
<dbReference type="SUPFAM" id="SSF46689">
    <property type="entry name" value="Homeodomain-like"/>
    <property type="match status" value="1"/>
</dbReference>
<keyword evidence="1" id="KW-0805">Transcription regulation</keyword>
<protein>
    <submittedName>
        <fullName evidence="7">Transcriptional regulator, TetR family</fullName>
    </submittedName>
</protein>
<evidence type="ECO:0000256" key="2">
    <source>
        <dbReference type="ARBA" id="ARBA00023125"/>
    </source>
</evidence>
<evidence type="ECO:0000259" key="6">
    <source>
        <dbReference type="PROSITE" id="PS50977"/>
    </source>
</evidence>
<dbReference type="PROSITE" id="PS50977">
    <property type="entry name" value="HTH_TETR_2"/>
    <property type="match status" value="1"/>
</dbReference>
<dbReference type="Pfam" id="PF00440">
    <property type="entry name" value="TetR_N"/>
    <property type="match status" value="1"/>
</dbReference>
<feature type="compositionally biased region" description="Polar residues" evidence="5">
    <location>
        <begin position="7"/>
        <end position="20"/>
    </location>
</feature>